<proteinExistence type="predicted"/>
<accession>A0ABQ1TIR7</accession>
<feature type="transmembrane region" description="Helical" evidence="1">
    <location>
        <begin position="80"/>
        <end position="102"/>
    </location>
</feature>
<keyword evidence="1" id="KW-1133">Transmembrane helix</keyword>
<feature type="transmembrane region" description="Helical" evidence="1">
    <location>
        <begin position="12"/>
        <end position="36"/>
    </location>
</feature>
<keyword evidence="1" id="KW-0472">Membrane</keyword>
<dbReference type="RefSeq" id="WP_188810216.1">
    <property type="nucleotide sequence ID" value="NZ_BMHT01000001.1"/>
</dbReference>
<feature type="transmembrane region" description="Helical" evidence="1">
    <location>
        <begin position="114"/>
        <end position="132"/>
    </location>
</feature>
<evidence type="ECO:0000313" key="2">
    <source>
        <dbReference type="EMBL" id="GGE95592.1"/>
    </source>
</evidence>
<gene>
    <name evidence="2" type="ORF">GCM10011383_02920</name>
</gene>
<dbReference type="EMBL" id="BMHT01000001">
    <property type="protein sequence ID" value="GGE95592.1"/>
    <property type="molecule type" value="Genomic_DNA"/>
</dbReference>
<keyword evidence="3" id="KW-1185">Reference proteome</keyword>
<keyword evidence="1" id="KW-0812">Transmembrane</keyword>
<dbReference type="Proteomes" id="UP000632273">
    <property type="component" value="Unassembled WGS sequence"/>
</dbReference>
<name>A0ABQ1TIR7_9BACT</name>
<feature type="transmembrane region" description="Helical" evidence="1">
    <location>
        <begin position="42"/>
        <end position="68"/>
    </location>
</feature>
<protein>
    <submittedName>
        <fullName evidence="2">Uncharacterized protein</fullName>
    </submittedName>
</protein>
<comment type="caution">
    <text evidence="2">The sequence shown here is derived from an EMBL/GenBank/DDBJ whole genome shotgun (WGS) entry which is preliminary data.</text>
</comment>
<sequence>MANRSAATRATLVQTLIIWLVSNLGGTFFLALLFGLDHPTDVAIALIGGMLAALLSLFLIPLWVPFFALINCVECRRTQFLAMLLGSVTFYFIANLLLLYLLPLGTLDGVMEMTFPYLLSAFIAITYMYRTVLPLPVGPPNVDLFKLDRSNWPKY</sequence>
<organism evidence="2 3">
    <name type="scientific">Hymenobacter cavernae</name>
    <dbReference type="NCBI Taxonomy" id="2044852"/>
    <lineage>
        <taxon>Bacteria</taxon>
        <taxon>Pseudomonadati</taxon>
        <taxon>Bacteroidota</taxon>
        <taxon>Cytophagia</taxon>
        <taxon>Cytophagales</taxon>
        <taxon>Hymenobacteraceae</taxon>
        <taxon>Hymenobacter</taxon>
    </lineage>
</organism>
<evidence type="ECO:0000256" key="1">
    <source>
        <dbReference type="SAM" id="Phobius"/>
    </source>
</evidence>
<reference evidence="3" key="1">
    <citation type="journal article" date="2019" name="Int. J. Syst. Evol. Microbiol.">
        <title>The Global Catalogue of Microorganisms (GCM) 10K type strain sequencing project: providing services to taxonomists for standard genome sequencing and annotation.</title>
        <authorList>
            <consortium name="The Broad Institute Genomics Platform"/>
            <consortium name="The Broad Institute Genome Sequencing Center for Infectious Disease"/>
            <person name="Wu L."/>
            <person name="Ma J."/>
        </authorList>
    </citation>
    <scope>NUCLEOTIDE SEQUENCE [LARGE SCALE GENOMIC DNA]</scope>
    <source>
        <strain evidence="3">CGMCC 1.15197</strain>
    </source>
</reference>
<evidence type="ECO:0000313" key="3">
    <source>
        <dbReference type="Proteomes" id="UP000632273"/>
    </source>
</evidence>